<dbReference type="Proteomes" id="UP001204144">
    <property type="component" value="Unassembled WGS sequence"/>
</dbReference>
<keyword evidence="5" id="KW-0732">Signal</keyword>
<feature type="active site" description="Proton donor" evidence="4">
    <location>
        <position position="200"/>
    </location>
</feature>
<comment type="caution">
    <text evidence="7">The sequence shown here is derived from an EMBL/GenBank/DDBJ whole genome shotgun (WGS) entry which is preliminary data.</text>
</comment>
<dbReference type="InterPro" id="IPR051923">
    <property type="entry name" value="Glycosyl_Hydrolase_39"/>
</dbReference>
<feature type="chain" id="PRO_5042064355" evidence="5">
    <location>
        <begin position="20"/>
        <end position="558"/>
    </location>
</feature>
<dbReference type="SUPFAM" id="SSF51445">
    <property type="entry name" value="(Trans)glycosidases"/>
    <property type="match status" value="1"/>
</dbReference>
<dbReference type="InterPro" id="IPR000514">
    <property type="entry name" value="Glyco_hydro_39"/>
</dbReference>
<dbReference type="EMBL" id="RJUF01000003">
    <property type="protein sequence ID" value="MCP9761814.1"/>
    <property type="molecule type" value="Genomic_DNA"/>
</dbReference>
<protein>
    <submittedName>
        <fullName evidence="7">Beta-xylosidase</fullName>
    </submittedName>
</protein>
<accession>A0AAE3KRT0</accession>
<organism evidence="7 8">
    <name type="scientific">Lacihabitans soyangensis</name>
    <dbReference type="NCBI Taxonomy" id="869394"/>
    <lineage>
        <taxon>Bacteria</taxon>
        <taxon>Pseudomonadati</taxon>
        <taxon>Bacteroidota</taxon>
        <taxon>Cytophagia</taxon>
        <taxon>Cytophagales</taxon>
        <taxon>Leadbetterellaceae</taxon>
        <taxon>Lacihabitans</taxon>
    </lineage>
</organism>
<feature type="domain" description="Glycosyl hydrolases family 39 N-terminal catalytic" evidence="6">
    <location>
        <begin position="25"/>
        <end position="521"/>
    </location>
</feature>
<feature type="signal peptide" evidence="5">
    <location>
        <begin position="1"/>
        <end position="19"/>
    </location>
</feature>
<gene>
    <name evidence="7" type="ORF">EGI31_02525</name>
</gene>
<name>A0AAE3KRT0_9BACT</name>
<comment type="similarity">
    <text evidence="1">Belongs to the glycosyl hydrolase 39 family.</text>
</comment>
<dbReference type="GO" id="GO:0004553">
    <property type="term" value="F:hydrolase activity, hydrolyzing O-glycosyl compounds"/>
    <property type="evidence" value="ECO:0007669"/>
    <property type="project" value="InterPro"/>
</dbReference>
<evidence type="ECO:0000313" key="7">
    <source>
        <dbReference type="EMBL" id="MCP9761814.1"/>
    </source>
</evidence>
<evidence type="ECO:0000256" key="1">
    <source>
        <dbReference type="ARBA" id="ARBA00008875"/>
    </source>
</evidence>
<evidence type="ECO:0000256" key="3">
    <source>
        <dbReference type="ARBA" id="ARBA00023295"/>
    </source>
</evidence>
<evidence type="ECO:0000259" key="6">
    <source>
        <dbReference type="Pfam" id="PF01229"/>
    </source>
</evidence>
<dbReference type="RefSeq" id="WP_255035556.1">
    <property type="nucleotide sequence ID" value="NZ_RJUF01000003.1"/>
</dbReference>
<evidence type="ECO:0000256" key="2">
    <source>
        <dbReference type="ARBA" id="ARBA00022801"/>
    </source>
</evidence>
<keyword evidence="3" id="KW-0326">Glycosidase</keyword>
<dbReference type="Gene3D" id="3.20.20.80">
    <property type="entry name" value="Glycosidases"/>
    <property type="match status" value="1"/>
</dbReference>
<sequence>MKKAAFLIFAILIANLSFSQETKTINVDFNKQIGKMYPFWAFFGADEPNYAYMKDGKKLLSELSALSPVPVYFRAHSLLNSGHDTLSLKWGSTNVYTEDANGNPVYDWKIIDKIFDTYLQRGIKPMAQFSFMPEALSTKPQPYEHAWKPGMHYTEIFKGWTFPPKNYKKWADLVYAWVKHSVERYGKAEVESWYWELWNEPNIGYWSGTVEEYCKLYDYTADAAKRALPTIRMGGPETTGPNWNKAAEFLKVFLNHCSMGKNYATGKIGSPLDFITFHAKGSPTVVNNHVQMNMGTQLRDISEGFRIVTSYEKYKNLPIIIGESDPEGCAACGMKTNPQNAYRNGTMYSSYTAASFARKYALADHFKANLLGAVSWSFEFENQPYFYGFRDLATNGIDKPVLNVFRMFGLMSGQRVSVKGNQSYTFEMVRDSSVRGKNADIDALASKDVNSAAVMLWNYHDDDVKAEDATIELNLSGLPNKTINLQHYRIDDENSNSYEVWKNMGSPQSPSKEQISTLEKAGQLTLLTSPVYLKPKNGILKMNVILPRQGVSLLKMDW</sequence>
<dbReference type="PANTHER" id="PTHR12631:SF8">
    <property type="entry name" value="ALPHA-L-IDURONIDASE"/>
    <property type="match status" value="1"/>
</dbReference>
<evidence type="ECO:0000313" key="8">
    <source>
        <dbReference type="Proteomes" id="UP001204144"/>
    </source>
</evidence>
<reference evidence="7 8" key="1">
    <citation type="submission" date="2018-11" db="EMBL/GenBank/DDBJ databases">
        <title>Novel bacteria species description.</title>
        <authorList>
            <person name="Han J.-H."/>
        </authorList>
    </citation>
    <scope>NUCLEOTIDE SEQUENCE [LARGE SCALE GENOMIC DNA]</scope>
    <source>
        <strain evidence="7 8">KCTC23259</strain>
    </source>
</reference>
<dbReference type="SUPFAM" id="SSF51011">
    <property type="entry name" value="Glycosyl hydrolase domain"/>
    <property type="match status" value="1"/>
</dbReference>
<dbReference type="InterPro" id="IPR017853">
    <property type="entry name" value="GH"/>
</dbReference>
<keyword evidence="8" id="KW-1185">Reference proteome</keyword>
<dbReference type="GO" id="GO:0005975">
    <property type="term" value="P:carbohydrate metabolic process"/>
    <property type="evidence" value="ECO:0007669"/>
    <property type="project" value="InterPro"/>
</dbReference>
<keyword evidence="2" id="KW-0378">Hydrolase</keyword>
<evidence type="ECO:0000256" key="4">
    <source>
        <dbReference type="PIRSR" id="PIRSR600514-1"/>
    </source>
</evidence>
<dbReference type="InterPro" id="IPR049166">
    <property type="entry name" value="GH39_cat"/>
</dbReference>
<proteinExistence type="inferred from homology"/>
<dbReference type="Pfam" id="PF01229">
    <property type="entry name" value="Glyco_hydro_39"/>
    <property type="match status" value="1"/>
</dbReference>
<dbReference type="PANTHER" id="PTHR12631">
    <property type="entry name" value="ALPHA-L-IDURONIDASE"/>
    <property type="match status" value="1"/>
</dbReference>
<dbReference type="AlphaFoldDB" id="A0AAE3KRT0"/>
<dbReference type="Gene3D" id="2.60.40.1500">
    <property type="entry name" value="Glycosyl hydrolase domain, family 39"/>
    <property type="match status" value="1"/>
</dbReference>
<evidence type="ECO:0000256" key="5">
    <source>
        <dbReference type="SAM" id="SignalP"/>
    </source>
</evidence>
<dbReference type="PRINTS" id="PR00745">
    <property type="entry name" value="GLHYDRLASE39"/>
</dbReference>